<evidence type="ECO:0000256" key="3">
    <source>
        <dbReference type="ARBA" id="ARBA00022679"/>
    </source>
</evidence>
<dbReference type="InterPro" id="IPR029044">
    <property type="entry name" value="Nucleotide-diphossugar_trans"/>
</dbReference>
<organism evidence="8 9">
    <name type="scientific">Paenibacillus sediminis</name>
    <dbReference type="NCBI Taxonomy" id="664909"/>
    <lineage>
        <taxon>Bacteria</taxon>
        <taxon>Bacillati</taxon>
        <taxon>Bacillota</taxon>
        <taxon>Bacilli</taxon>
        <taxon>Bacillales</taxon>
        <taxon>Paenibacillaceae</taxon>
        <taxon>Paenibacillus</taxon>
    </lineage>
</organism>
<dbReference type="GO" id="GO:0003983">
    <property type="term" value="F:UTP:glucose-1-phosphate uridylyltransferase activity"/>
    <property type="evidence" value="ECO:0007669"/>
    <property type="project" value="UniProtKB-EC"/>
</dbReference>
<accession>A0ABS4H1V6</accession>
<evidence type="ECO:0000256" key="6">
    <source>
        <dbReference type="RuleBase" id="RU361259"/>
    </source>
</evidence>
<evidence type="ECO:0000256" key="4">
    <source>
        <dbReference type="ARBA" id="ARBA00022695"/>
    </source>
</evidence>
<proteinExistence type="inferred from homology"/>
<protein>
    <recommendedName>
        <fullName evidence="2 6">UTP--glucose-1-phosphate uridylyltransferase</fullName>
        <ecNumber evidence="2 6">2.7.7.9</ecNumber>
    </recommendedName>
    <alternativeName>
        <fullName evidence="6">UDP-glucose pyrophosphorylase</fullName>
    </alternativeName>
</protein>
<reference evidence="8 9" key="1">
    <citation type="submission" date="2021-03" db="EMBL/GenBank/DDBJ databases">
        <title>Genomic Encyclopedia of Type Strains, Phase IV (KMG-IV): sequencing the most valuable type-strain genomes for metagenomic binning, comparative biology and taxonomic classification.</title>
        <authorList>
            <person name="Goeker M."/>
        </authorList>
    </citation>
    <scope>NUCLEOTIDE SEQUENCE [LARGE SCALE GENOMIC DNA]</scope>
    <source>
        <strain evidence="8 9">DSM 23491</strain>
    </source>
</reference>
<dbReference type="EMBL" id="JAGGKP010000001">
    <property type="protein sequence ID" value="MBP1936247.1"/>
    <property type="molecule type" value="Genomic_DNA"/>
</dbReference>
<evidence type="ECO:0000256" key="1">
    <source>
        <dbReference type="ARBA" id="ARBA00006890"/>
    </source>
</evidence>
<evidence type="ECO:0000313" key="8">
    <source>
        <dbReference type="EMBL" id="MBP1936247.1"/>
    </source>
</evidence>
<dbReference type="CDD" id="cd02541">
    <property type="entry name" value="UGPase_prokaryotic"/>
    <property type="match status" value="1"/>
</dbReference>
<dbReference type="InterPro" id="IPR005835">
    <property type="entry name" value="NTP_transferase_dom"/>
</dbReference>
<dbReference type="Proteomes" id="UP001519273">
    <property type="component" value="Unassembled WGS sequence"/>
</dbReference>
<dbReference type="NCBIfam" id="TIGR01099">
    <property type="entry name" value="galU"/>
    <property type="match status" value="1"/>
</dbReference>
<keyword evidence="3 6" id="KW-0808">Transferase</keyword>
<keyword evidence="9" id="KW-1185">Reference proteome</keyword>
<sequence length="298" mass="33515">MRNNNIKKAVIPAAGLGTRFLPATKALPKEMLPIVDKPAIQYIVEEAIESGIEDIIIVISSSKQAIKDHFERNDKLELNLFKQNKHELLKIAKDISSFDIKYVRQNQALGLGHAVWCARNFVGKEPFAVLLGDVITVDNSPCLKQLIQTYEQLQSSVIAVQTVDWANVSGYGVIDGEIVKDELYKVNRLVEKPKIDPPSNLAIIGRYILEPEIFDILEQFSPGQGGEIQLTDALQELLKQKDLYSQTFQGKLYDVGDKLGYLKAIVDFGLKHDTLQKGFYEYLKQTVLERDGSQCVKH</sequence>
<gene>
    <name evidence="8" type="ORF">J2Z20_001108</name>
</gene>
<dbReference type="PANTHER" id="PTHR43197:SF1">
    <property type="entry name" value="UTP--GLUCOSE-1-PHOSPHATE URIDYLYLTRANSFERASE"/>
    <property type="match status" value="1"/>
</dbReference>
<dbReference type="EC" id="2.7.7.9" evidence="2 6"/>
<dbReference type="Gene3D" id="3.90.550.10">
    <property type="entry name" value="Spore Coat Polysaccharide Biosynthesis Protein SpsA, Chain A"/>
    <property type="match status" value="1"/>
</dbReference>
<feature type="domain" description="Nucleotidyl transferase" evidence="7">
    <location>
        <begin position="8"/>
        <end position="265"/>
    </location>
</feature>
<name>A0ABS4H1V6_9BACL</name>
<dbReference type="RefSeq" id="WP_245251870.1">
    <property type="nucleotide sequence ID" value="NZ_CBCRVE010000002.1"/>
</dbReference>
<comment type="similarity">
    <text evidence="1 6">Belongs to the UDPGP type 2 family.</text>
</comment>
<evidence type="ECO:0000313" key="9">
    <source>
        <dbReference type="Proteomes" id="UP001519273"/>
    </source>
</evidence>
<dbReference type="Pfam" id="PF00483">
    <property type="entry name" value="NTP_transferase"/>
    <property type="match status" value="1"/>
</dbReference>
<comment type="catalytic activity">
    <reaction evidence="5 6">
        <text>alpha-D-glucose 1-phosphate + UTP + H(+) = UDP-alpha-D-glucose + diphosphate</text>
        <dbReference type="Rhea" id="RHEA:19889"/>
        <dbReference type="ChEBI" id="CHEBI:15378"/>
        <dbReference type="ChEBI" id="CHEBI:33019"/>
        <dbReference type="ChEBI" id="CHEBI:46398"/>
        <dbReference type="ChEBI" id="CHEBI:58601"/>
        <dbReference type="ChEBI" id="CHEBI:58885"/>
        <dbReference type="EC" id="2.7.7.9"/>
    </reaction>
</comment>
<evidence type="ECO:0000256" key="2">
    <source>
        <dbReference type="ARBA" id="ARBA00012415"/>
    </source>
</evidence>
<evidence type="ECO:0000259" key="7">
    <source>
        <dbReference type="Pfam" id="PF00483"/>
    </source>
</evidence>
<evidence type="ECO:0000256" key="5">
    <source>
        <dbReference type="ARBA" id="ARBA00048128"/>
    </source>
</evidence>
<keyword evidence="4 6" id="KW-0548">Nucleotidyltransferase</keyword>
<dbReference type="PANTHER" id="PTHR43197">
    <property type="entry name" value="UTP--GLUCOSE-1-PHOSPHATE URIDYLYLTRANSFERASE"/>
    <property type="match status" value="1"/>
</dbReference>
<dbReference type="SUPFAM" id="SSF53448">
    <property type="entry name" value="Nucleotide-diphospho-sugar transferases"/>
    <property type="match status" value="1"/>
</dbReference>
<comment type="caution">
    <text evidence="8">The sequence shown here is derived from an EMBL/GenBank/DDBJ whole genome shotgun (WGS) entry which is preliminary data.</text>
</comment>
<dbReference type="InterPro" id="IPR005771">
    <property type="entry name" value="GalU_uridylyltTrfase_bac/arc"/>
</dbReference>